<comment type="cofactor">
    <cofactor evidence="2">
        <name>[4Fe-4S] cluster</name>
        <dbReference type="ChEBI" id="CHEBI:49883"/>
    </cofactor>
</comment>
<keyword evidence="6" id="KW-0004">4Fe-4S</keyword>
<evidence type="ECO:0000256" key="2">
    <source>
        <dbReference type="ARBA" id="ARBA00001966"/>
    </source>
</evidence>
<evidence type="ECO:0000313" key="19">
    <source>
        <dbReference type="Proteomes" id="UP001500454"/>
    </source>
</evidence>
<keyword evidence="16" id="KW-0812">Transmembrane</keyword>
<dbReference type="PRINTS" id="PR00344">
    <property type="entry name" value="BCTRLSENSOR"/>
</dbReference>
<dbReference type="SMART" id="SM00387">
    <property type="entry name" value="HATPase_c"/>
    <property type="match status" value="1"/>
</dbReference>
<feature type="transmembrane region" description="Helical" evidence="16">
    <location>
        <begin position="12"/>
        <end position="34"/>
    </location>
</feature>
<dbReference type="InterPro" id="IPR004358">
    <property type="entry name" value="Sig_transdc_His_kin-like_C"/>
</dbReference>
<sequence>MDKPAEVEFAWLLFGGVGVMLLLATTTVMIMIIYQRRAYRQQVRLQQLALEYQKEMIKSVIGSQESERERITRDLHDEIGASLSVAKLFVNQIQYEAPSPDVAKLAEQATDIISETVRSIREIVHNLSSANLNKLGLRKALETIINRLAATGIEVQVHLDPSVDSLSEAKQLAVYRIAQEALGNTIKHAGATHVSLRIEPQSPWVLLSVTDNGRGFDQGQALADRPPGMGLGGMQARAELHGGQLSVVSAVGQGTHVRLRLPQ</sequence>
<evidence type="ECO:0000256" key="6">
    <source>
        <dbReference type="ARBA" id="ARBA00022485"/>
    </source>
</evidence>
<evidence type="ECO:0000256" key="7">
    <source>
        <dbReference type="ARBA" id="ARBA00022490"/>
    </source>
</evidence>
<dbReference type="Gene3D" id="3.30.565.10">
    <property type="entry name" value="Histidine kinase-like ATPase, C-terminal domain"/>
    <property type="match status" value="1"/>
</dbReference>
<keyword evidence="10" id="KW-0418">Kinase</keyword>
<evidence type="ECO:0000256" key="12">
    <source>
        <dbReference type="ARBA" id="ARBA00023012"/>
    </source>
</evidence>
<dbReference type="Proteomes" id="UP001500454">
    <property type="component" value="Unassembled WGS sequence"/>
</dbReference>
<evidence type="ECO:0000256" key="1">
    <source>
        <dbReference type="ARBA" id="ARBA00000085"/>
    </source>
</evidence>
<keyword evidence="7" id="KW-0963">Cytoplasm</keyword>
<feature type="domain" description="Histidine kinase" evidence="17">
    <location>
        <begin position="74"/>
        <end position="263"/>
    </location>
</feature>
<dbReference type="SUPFAM" id="SSF55874">
    <property type="entry name" value="ATPase domain of HSP90 chaperone/DNA topoisomerase II/histidine kinase"/>
    <property type="match status" value="1"/>
</dbReference>
<comment type="catalytic activity">
    <reaction evidence="1">
        <text>ATP + protein L-histidine = ADP + protein N-phospho-L-histidine.</text>
        <dbReference type="EC" id="2.7.13.3"/>
    </reaction>
</comment>
<evidence type="ECO:0000256" key="14">
    <source>
        <dbReference type="ARBA" id="ARBA00024827"/>
    </source>
</evidence>
<evidence type="ECO:0000256" key="8">
    <source>
        <dbReference type="ARBA" id="ARBA00022679"/>
    </source>
</evidence>
<dbReference type="PANTHER" id="PTHR24421">
    <property type="entry name" value="NITRATE/NITRITE SENSOR PROTEIN NARX-RELATED"/>
    <property type="match status" value="1"/>
</dbReference>
<keyword evidence="8" id="KW-0808">Transferase</keyword>
<evidence type="ECO:0000256" key="4">
    <source>
        <dbReference type="ARBA" id="ARBA00012438"/>
    </source>
</evidence>
<evidence type="ECO:0000256" key="9">
    <source>
        <dbReference type="ARBA" id="ARBA00022723"/>
    </source>
</evidence>
<protein>
    <recommendedName>
        <fullName evidence="5">Oxygen sensor histidine kinase NreB</fullName>
        <ecNumber evidence="4">2.7.13.3</ecNumber>
    </recommendedName>
    <alternativeName>
        <fullName evidence="15">Nitrogen regulation protein B</fullName>
    </alternativeName>
</protein>
<dbReference type="InterPro" id="IPR005467">
    <property type="entry name" value="His_kinase_dom"/>
</dbReference>
<evidence type="ECO:0000256" key="10">
    <source>
        <dbReference type="ARBA" id="ARBA00022777"/>
    </source>
</evidence>
<name>A0ABP8J7T1_9BACT</name>
<dbReference type="EMBL" id="BAABHA010000010">
    <property type="protein sequence ID" value="GAA4386571.1"/>
    <property type="molecule type" value="Genomic_DNA"/>
</dbReference>
<dbReference type="InterPro" id="IPR003594">
    <property type="entry name" value="HATPase_dom"/>
</dbReference>
<dbReference type="Pfam" id="PF02518">
    <property type="entry name" value="HATPase_c"/>
    <property type="match status" value="1"/>
</dbReference>
<dbReference type="PANTHER" id="PTHR24421:SF58">
    <property type="entry name" value="SIGNAL TRANSDUCTION HISTIDINE-PROTEIN KINASE_PHOSPHATASE UHPB"/>
    <property type="match status" value="1"/>
</dbReference>
<evidence type="ECO:0000256" key="11">
    <source>
        <dbReference type="ARBA" id="ARBA00023004"/>
    </source>
</evidence>
<dbReference type="Pfam" id="PF07730">
    <property type="entry name" value="HisKA_3"/>
    <property type="match status" value="1"/>
</dbReference>
<evidence type="ECO:0000256" key="3">
    <source>
        <dbReference type="ARBA" id="ARBA00004496"/>
    </source>
</evidence>
<proteinExistence type="predicted"/>
<dbReference type="RefSeq" id="WP_345225805.1">
    <property type="nucleotide sequence ID" value="NZ_BAABHA010000010.1"/>
</dbReference>
<keyword evidence="12" id="KW-0902">Two-component regulatory system</keyword>
<evidence type="ECO:0000256" key="16">
    <source>
        <dbReference type="SAM" id="Phobius"/>
    </source>
</evidence>
<comment type="function">
    <text evidence="14">Member of the two-component regulatory system NreB/NreC involved in the control of dissimilatory nitrate/nitrite reduction in response to oxygen. NreB functions as a direct oxygen sensor histidine kinase which is autophosphorylated, in the absence of oxygen, probably at the conserved histidine residue, and transfers its phosphate group probably to a conserved aspartate residue of NreC. NreB/NreC activates the expression of the nitrate (narGHJI) and nitrite (nir) reductase operons, as well as the putative nitrate transporter gene narT.</text>
</comment>
<comment type="subcellular location">
    <subcellularLocation>
        <location evidence="3">Cytoplasm</location>
    </subcellularLocation>
</comment>
<keyword evidence="16" id="KW-1133">Transmembrane helix</keyword>
<keyword evidence="9" id="KW-0479">Metal-binding</keyword>
<keyword evidence="13" id="KW-0411">Iron-sulfur</keyword>
<comment type="caution">
    <text evidence="18">The sequence shown here is derived from an EMBL/GenBank/DDBJ whole genome shotgun (WGS) entry which is preliminary data.</text>
</comment>
<dbReference type="InterPro" id="IPR011712">
    <property type="entry name" value="Sig_transdc_His_kin_sub3_dim/P"/>
</dbReference>
<evidence type="ECO:0000256" key="5">
    <source>
        <dbReference type="ARBA" id="ARBA00017322"/>
    </source>
</evidence>
<dbReference type="CDD" id="cd16917">
    <property type="entry name" value="HATPase_UhpB-NarQ-NarX-like"/>
    <property type="match status" value="1"/>
</dbReference>
<accession>A0ABP8J7T1</accession>
<gene>
    <name evidence="18" type="ORF">GCM10023186_31390</name>
</gene>
<evidence type="ECO:0000256" key="15">
    <source>
        <dbReference type="ARBA" id="ARBA00030800"/>
    </source>
</evidence>
<dbReference type="PROSITE" id="PS50109">
    <property type="entry name" value="HIS_KIN"/>
    <property type="match status" value="1"/>
</dbReference>
<evidence type="ECO:0000313" key="18">
    <source>
        <dbReference type="EMBL" id="GAA4386571.1"/>
    </source>
</evidence>
<evidence type="ECO:0000256" key="13">
    <source>
        <dbReference type="ARBA" id="ARBA00023014"/>
    </source>
</evidence>
<dbReference type="InterPro" id="IPR050482">
    <property type="entry name" value="Sensor_HK_TwoCompSys"/>
</dbReference>
<dbReference type="EC" id="2.7.13.3" evidence="4"/>
<keyword evidence="19" id="KW-1185">Reference proteome</keyword>
<evidence type="ECO:0000259" key="17">
    <source>
        <dbReference type="PROSITE" id="PS50109"/>
    </source>
</evidence>
<keyword evidence="11" id="KW-0408">Iron</keyword>
<dbReference type="Gene3D" id="1.20.5.1930">
    <property type="match status" value="1"/>
</dbReference>
<organism evidence="18 19">
    <name type="scientific">Hymenobacter koreensis</name>
    <dbReference type="NCBI Taxonomy" id="1084523"/>
    <lineage>
        <taxon>Bacteria</taxon>
        <taxon>Pseudomonadati</taxon>
        <taxon>Bacteroidota</taxon>
        <taxon>Cytophagia</taxon>
        <taxon>Cytophagales</taxon>
        <taxon>Hymenobacteraceae</taxon>
        <taxon>Hymenobacter</taxon>
    </lineage>
</organism>
<reference evidence="19" key="1">
    <citation type="journal article" date="2019" name="Int. J. Syst. Evol. Microbiol.">
        <title>The Global Catalogue of Microorganisms (GCM) 10K type strain sequencing project: providing services to taxonomists for standard genome sequencing and annotation.</title>
        <authorList>
            <consortium name="The Broad Institute Genomics Platform"/>
            <consortium name="The Broad Institute Genome Sequencing Center for Infectious Disease"/>
            <person name="Wu L."/>
            <person name="Ma J."/>
        </authorList>
    </citation>
    <scope>NUCLEOTIDE SEQUENCE [LARGE SCALE GENOMIC DNA]</scope>
    <source>
        <strain evidence="19">JCM 17924</strain>
    </source>
</reference>
<keyword evidence="16" id="KW-0472">Membrane</keyword>
<dbReference type="InterPro" id="IPR036890">
    <property type="entry name" value="HATPase_C_sf"/>
</dbReference>